<proteinExistence type="predicted"/>
<feature type="domain" description="NIF system FeS cluster assembly NifU N-terminal" evidence="1">
    <location>
        <begin position="8"/>
        <end position="103"/>
    </location>
</feature>
<dbReference type="GO" id="GO:0051536">
    <property type="term" value="F:iron-sulfur cluster binding"/>
    <property type="evidence" value="ECO:0007669"/>
    <property type="project" value="InterPro"/>
</dbReference>
<evidence type="ECO:0000313" key="2">
    <source>
        <dbReference type="EMBL" id="CAB4886290.1"/>
    </source>
</evidence>
<accession>A0A6J7EZ91</accession>
<dbReference type="SUPFAM" id="SSF82649">
    <property type="entry name" value="SufE/NifU"/>
    <property type="match status" value="1"/>
</dbReference>
<dbReference type="NCBIfam" id="TIGR01994">
    <property type="entry name" value="SUF_scaf_2"/>
    <property type="match status" value="1"/>
</dbReference>
<dbReference type="EMBL" id="CAFBLP010000068">
    <property type="protein sequence ID" value="CAB4886290.1"/>
    <property type="molecule type" value="Genomic_DNA"/>
</dbReference>
<protein>
    <submittedName>
        <fullName evidence="2">Unannotated protein</fullName>
    </submittedName>
</protein>
<dbReference type="PANTHER" id="PTHR10093">
    <property type="entry name" value="IRON-SULFUR CLUSTER ASSEMBLY ENZYME NIFU HOMOLOG"/>
    <property type="match status" value="1"/>
</dbReference>
<dbReference type="FunFam" id="3.90.1010.10:FF:000002">
    <property type="entry name" value="Iron-sulfur cluster assembly scaffold protein NifU"/>
    <property type="match status" value="1"/>
</dbReference>
<sequence>MPGLDDLYREIILDHYRTPRNRGELPPPAVRAEGHNPLCGDEIQVYLDVADGVVRDIKVAGSGCSISLSSASMMSQAIKGKSLDDVTALVNRFKTMMGLGDPDAISIDDDAASTAAQVKLGDLEALQGVVKFPVRIKCATLAWNTLLQAMSELPAA</sequence>
<reference evidence="2" key="1">
    <citation type="submission" date="2020-05" db="EMBL/GenBank/DDBJ databases">
        <authorList>
            <person name="Chiriac C."/>
            <person name="Salcher M."/>
            <person name="Ghai R."/>
            <person name="Kavagutti S V."/>
        </authorList>
    </citation>
    <scope>NUCLEOTIDE SEQUENCE</scope>
</reference>
<dbReference type="Gene3D" id="3.90.1010.10">
    <property type="match status" value="1"/>
</dbReference>
<dbReference type="CDD" id="cd06664">
    <property type="entry name" value="IscU_like"/>
    <property type="match status" value="1"/>
</dbReference>
<gene>
    <name evidence="2" type="ORF">UFOPK3376_02282</name>
</gene>
<evidence type="ECO:0000259" key="1">
    <source>
        <dbReference type="Pfam" id="PF01592"/>
    </source>
</evidence>
<dbReference type="AlphaFoldDB" id="A0A6J7EZ91"/>
<organism evidence="2">
    <name type="scientific">freshwater metagenome</name>
    <dbReference type="NCBI Taxonomy" id="449393"/>
    <lineage>
        <taxon>unclassified sequences</taxon>
        <taxon>metagenomes</taxon>
        <taxon>ecological metagenomes</taxon>
    </lineage>
</organism>
<dbReference type="Pfam" id="PF01592">
    <property type="entry name" value="NifU_N"/>
    <property type="match status" value="1"/>
</dbReference>
<dbReference type="GO" id="GO:0005506">
    <property type="term" value="F:iron ion binding"/>
    <property type="evidence" value="ECO:0007669"/>
    <property type="project" value="InterPro"/>
</dbReference>
<name>A0A6J7EZ91_9ZZZZ</name>
<dbReference type="InterPro" id="IPR002871">
    <property type="entry name" value="NIF_FeS_clus_asmbl_NifU_N"/>
</dbReference>
<dbReference type="GO" id="GO:0016226">
    <property type="term" value="P:iron-sulfur cluster assembly"/>
    <property type="evidence" value="ECO:0007669"/>
    <property type="project" value="InterPro"/>
</dbReference>